<dbReference type="InterPro" id="IPR015915">
    <property type="entry name" value="Kelch-typ_b-propeller"/>
</dbReference>
<evidence type="ECO:0000259" key="1">
    <source>
        <dbReference type="PROSITE" id="PS50181"/>
    </source>
</evidence>
<keyword evidence="2" id="KW-1185">Reference proteome</keyword>
<dbReference type="PROSITE" id="PS50181">
    <property type="entry name" value="FBOX"/>
    <property type="match status" value="1"/>
</dbReference>
<dbReference type="PANTHER" id="PTHR46432">
    <property type="entry name" value="F-BOX ONLY PROTEIN 42"/>
    <property type="match status" value="1"/>
</dbReference>
<dbReference type="WBParaSite" id="SMUV_0000033501-mRNA-1">
    <property type="protein sequence ID" value="SMUV_0000033501-mRNA-1"/>
    <property type="gene ID" value="SMUV_0000033501"/>
</dbReference>
<dbReference type="AlphaFoldDB" id="A0A0N5A8D8"/>
<name>A0A0N5A8D8_9BILA</name>
<dbReference type="InterPro" id="IPR052821">
    <property type="entry name" value="F-box_only_SRC"/>
</dbReference>
<dbReference type="GO" id="GO:0019005">
    <property type="term" value="C:SCF ubiquitin ligase complex"/>
    <property type="evidence" value="ECO:0007669"/>
    <property type="project" value="TreeGrafter"/>
</dbReference>
<dbReference type="InterPro" id="IPR036047">
    <property type="entry name" value="F-box-like_dom_sf"/>
</dbReference>
<dbReference type="Gene3D" id="1.20.1280.50">
    <property type="match status" value="1"/>
</dbReference>
<dbReference type="PANTHER" id="PTHR46432:SF1">
    <property type="entry name" value="F-BOX ONLY PROTEIN 42"/>
    <property type="match status" value="1"/>
</dbReference>
<dbReference type="Gene3D" id="2.120.10.80">
    <property type="entry name" value="Kelch-type beta propeller"/>
    <property type="match status" value="2"/>
</dbReference>
<protein>
    <submittedName>
        <fullName evidence="3">F-box domain-containing protein</fullName>
    </submittedName>
</protein>
<sequence length="388" mass="44234">MTTSINCLPDQALLYVFTFINHYDALDSIRMVCRRWNFLADKAIGIMRRAFLRCDQFQWHAYNHFDSVTSRYYHSTCYHESSRSMLVFGGCSISYTVFNDLWKFDLSSRKWSRIIIKSSPLPSPKALATFVGYGDDVILYGGFSKLCPNPLRRISKYYDELHLFKFDEQKWIELLAENDGPKLAGHSAVVVDDSMIVFGGVSGEFSSNRTYVFDIKKLRWWCPNFITSEYPQPRCNHSQALLDHKHLLIFGGSVGPSEASNSGCRNYALNDLWLLKFDLKRKDEWQWTKIKILNQEVSAWQIWLHAACNVGNNIVAFGSDYFSASNTRKTAGISSNSSEKLRHKSIEVLGDGKDLLQNCCKSGIVAGCSSEMEPRLEASNVPQVARTL</sequence>
<feature type="domain" description="F-box" evidence="1">
    <location>
        <begin position="2"/>
        <end position="50"/>
    </location>
</feature>
<dbReference type="Pfam" id="PF13415">
    <property type="entry name" value="Beta-prop_FBX42"/>
    <property type="match status" value="1"/>
</dbReference>
<dbReference type="GO" id="GO:1990756">
    <property type="term" value="F:ubiquitin-like ligase-substrate adaptor activity"/>
    <property type="evidence" value="ECO:0007669"/>
    <property type="project" value="TreeGrafter"/>
</dbReference>
<proteinExistence type="predicted"/>
<dbReference type="SUPFAM" id="SSF117281">
    <property type="entry name" value="Kelch motif"/>
    <property type="match status" value="1"/>
</dbReference>
<dbReference type="SUPFAM" id="SSF81383">
    <property type="entry name" value="F-box domain"/>
    <property type="match status" value="1"/>
</dbReference>
<organism evidence="2 3">
    <name type="scientific">Syphacia muris</name>
    <dbReference type="NCBI Taxonomy" id="451379"/>
    <lineage>
        <taxon>Eukaryota</taxon>
        <taxon>Metazoa</taxon>
        <taxon>Ecdysozoa</taxon>
        <taxon>Nematoda</taxon>
        <taxon>Chromadorea</taxon>
        <taxon>Rhabditida</taxon>
        <taxon>Spirurina</taxon>
        <taxon>Oxyuridomorpha</taxon>
        <taxon>Oxyuroidea</taxon>
        <taxon>Oxyuridae</taxon>
        <taxon>Syphacia</taxon>
    </lineage>
</organism>
<evidence type="ECO:0000313" key="2">
    <source>
        <dbReference type="Proteomes" id="UP000046393"/>
    </source>
</evidence>
<dbReference type="Proteomes" id="UP000046393">
    <property type="component" value="Unplaced"/>
</dbReference>
<evidence type="ECO:0000313" key="3">
    <source>
        <dbReference type="WBParaSite" id="SMUV_0000033501-mRNA-1"/>
    </source>
</evidence>
<reference evidence="3" key="1">
    <citation type="submission" date="2017-02" db="UniProtKB">
        <authorList>
            <consortium name="WormBaseParasite"/>
        </authorList>
    </citation>
    <scope>IDENTIFICATION</scope>
</reference>
<dbReference type="InterPro" id="IPR001810">
    <property type="entry name" value="F-box_dom"/>
</dbReference>
<dbReference type="STRING" id="451379.A0A0N5A8D8"/>
<accession>A0A0N5A8D8</accession>
<dbReference type="Pfam" id="PF12937">
    <property type="entry name" value="F-box-like"/>
    <property type="match status" value="1"/>
</dbReference>